<accession>A0ABN9BIH3</accession>
<comment type="caution">
    <text evidence="1">The sequence shown here is derived from an EMBL/GenBank/DDBJ whole genome shotgun (WGS) entry which is preliminary data.</text>
</comment>
<gene>
    <name evidence="1" type="ORF">SPARVUS_LOCUS2990800</name>
</gene>
<organism evidence="1 2">
    <name type="scientific">Staurois parvus</name>
    <dbReference type="NCBI Taxonomy" id="386267"/>
    <lineage>
        <taxon>Eukaryota</taxon>
        <taxon>Metazoa</taxon>
        <taxon>Chordata</taxon>
        <taxon>Craniata</taxon>
        <taxon>Vertebrata</taxon>
        <taxon>Euteleostomi</taxon>
        <taxon>Amphibia</taxon>
        <taxon>Batrachia</taxon>
        <taxon>Anura</taxon>
        <taxon>Neobatrachia</taxon>
        <taxon>Ranoidea</taxon>
        <taxon>Ranidae</taxon>
        <taxon>Staurois</taxon>
    </lineage>
</organism>
<evidence type="ECO:0000313" key="1">
    <source>
        <dbReference type="EMBL" id="CAI9547430.1"/>
    </source>
</evidence>
<name>A0ABN9BIH3_9NEOB</name>
<evidence type="ECO:0000313" key="2">
    <source>
        <dbReference type="Proteomes" id="UP001162483"/>
    </source>
</evidence>
<dbReference type="EMBL" id="CATNWA010004279">
    <property type="protein sequence ID" value="CAI9547430.1"/>
    <property type="molecule type" value="Genomic_DNA"/>
</dbReference>
<sequence>MRCCQAPNLPCGPRTASSRCWLGPQIVSWDPVRPPPLLQFPSPHSAICHFQVSSHSCWFPFCHRVL</sequence>
<reference evidence="1" key="1">
    <citation type="submission" date="2023-05" db="EMBL/GenBank/DDBJ databases">
        <authorList>
            <person name="Stuckert A."/>
        </authorList>
    </citation>
    <scope>NUCLEOTIDE SEQUENCE</scope>
</reference>
<keyword evidence="2" id="KW-1185">Reference proteome</keyword>
<dbReference type="Proteomes" id="UP001162483">
    <property type="component" value="Unassembled WGS sequence"/>
</dbReference>
<protein>
    <submittedName>
        <fullName evidence="1">Uncharacterized protein</fullName>
    </submittedName>
</protein>
<proteinExistence type="predicted"/>